<accession>A0A4Y9XZ49</accession>
<evidence type="ECO:0000256" key="1">
    <source>
        <dbReference type="ARBA" id="ARBA00004477"/>
    </source>
</evidence>
<evidence type="ECO:0000256" key="7">
    <source>
        <dbReference type="ARBA" id="ARBA00023136"/>
    </source>
</evidence>
<proteinExistence type="inferred from homology"/>
<dbReference type="GO" id="GO:0005789">
    <property type="term" value="C:endoplasmic reticulum membrane"/>
    <property type="evidence" value="ECO:0007669"/>
    <property type="project" value="UniProtKB-SubCell"/>
</dbReference>
<dbReference type="AlphaFoldDB" id="A0A4Y9XZ49"/>
<comment type="similarity">
    <text evidence="2">Belongs to the WRB/GET1 family.</text>
</comment>
<dbReference type="PANTHER" id="PTHR42650">
    <property type="entry name" value="TAIL-ANCHORED PROTEIN INSERTION RECEPTOR WRB"/>
    <property type="match status" value="1"/>
</dbReference>
<keyword evidence="4 8" id="KW-0812">Transmembrane</keyword>
<dbReference type="Proteomes" id="UP000298390">
    <property type="component" value="Unassembled WGS sequence"/>
</dbReference>
<dbReference type="Pfam" id="PF04420">
    <property type="entry name" value="CHD5"/>
    <property type="match status" value="2"/>
</dbReference>
<evidence type="ECO:0000256" key="6">
    <source>
        <dbReference type="ARBA" id="ARBA00022989"/>
    </source>
</evidence>
<evidence type="ECO:0000256" key="4">
    <source>
        <dbReference type="ARBA" id="ARBA00022692"/>
    </source>
</evidence>
<protein>
    <recommendedName>
        <fullName evidence="11">Guided entry of tail-anchored proteins 1</fullName>
    </recommendedName>
</protein>
<gene>
    <name evidence="9" type="ORF">EVJ58_g8197</name>
</gene>
<evidence type="ECO:0000256" key="3">
    <source>
        <dbReference type="ARBA" id="ARBA00022448"/>
    </source>
</evidence>
<evidence type="ECO:0000313" key="10">
    <source>
        <dbReference type="Proteomes" id="UP000298390"/>
    </source>
</evidence>
<keyword evidence="7 8" id="KW-0472">Membrane</keyword>
<reference evidence="9 10" key="1">
    <citation type="submission" date="2019-01" db="EMBL/GenBank/DDBJ databases">
        <title>Genome sequencing of the rare red list fungi Fomitopsis rosea.</title>
        <authorList>
            <person name="Buettner E."/>
            <person name="Kellner H."/>
        </authorList>
    </citation>
    <scope>NUCLEOTIDE SEQUENCE [LARGE SCALE GENOMIC DNA]</scope>
    <source>
        <strain evidence="9 10">DSM 105464</strain>
    </source>
</reference>
<feature type="transmembrane region" description="Helical" evidence="8">
    <location>
        <begin position="139"/>
        <end position="158"/>
    </location>
</feature>
<evidence type="ECO:0000256" key="8">
    <source>
        <dbReference type="SAM" id="Phobius"/>
    </source>
</evidence>
<dbReference type="STRING" id="34475.A0A4Y9XZ49"/>
<sequence length="229" mass="25861">MSLIITIFALVFVTELISWIGKSVLLEFAYAIYLRIFYSSAVTRQRKLKPEILVAKKELLQTSAQDQFAKWAKLRRGVDKGLADLEKLTACHSLRRRQGCVVLEESVTNAPASCSHHRLYVPSADSELSSARSSFSLKFNTAVWFLTAGLQFFVGWWYRKSAVFYLPPGWFGPLTWWLAFPFAPTGSVSCGVWQMACRRVIKVGERVAKELATGTESEPVPSERKEKAE</sequence>
<dbReference type="Gene3D" id="1.10.287.660">
    <property type="entry name" value="Helix hairpin bin"/>
    <property type="match status" value="1"/>
</dbReference>
<dbReference type="GO" id="GO:0043529">
    <property type="term" value="C:GET complex"/>
    <property type="evidence" value="ECO:0007669"/>
    <property type="project" value="TreeGrafter"/>
</dbReference>
<comment type="subcellular location">
    <subcellularLocation>
        <location evidence="1">Endoplasmic reticulum membrane</location>
        <topology evidence="1">Multi-pass membrane protein</topology>
    </subcellularLocation>
</comment>
<dbReference type="InterPro" id="IPR028945">
    <property type="entry name" value="Get1"/>
</dbReference>
<evidence type="ECO:0008006" key="11">
    <source>
        <dbReference type="Google" id="ProtNLM"/>
    </source>
</evidence>
<feature type="transmembrane region" description="Helical" evidence="8">
    <location>
        <begin position="170"/>
        <end position="193"/>
    </location>
</feature>
<keyword evidence="6 8" id="KW-1133">Transmembrane helix</keyword>
<dbReference type="InterPro" id="IPR029012">
    <property type="entry name" value="Helix_hairpin_bin_sf"/>
</dbReference>
<dbReference type="EMBL" id="SEKV01000584">
    <property type="protein sequence ID" value="TFY55514.1"/>
    <property type="molecule type" value="Genomic_DNA"/>
</dbReference>
<keyword evidence="5" id="KW-0256">Endoplasmic reticulum</keyword>
<evidence type="ECO:0000256" key="2">
    <source>
        <dbReference type="ARBA" id="ARBA00010799"/>
    </source>
</evidence>
<organism evidence="9 10">
    <name type="scientific">Rhodofomes roseus</name>
    <dbReference type="NCBI Taxonomy" id="34475"/>
    <lineage>
        <taxon>Eukaryota</taxon>
        <taxon>Fungi</taxon>
        <taxon>Dikarya</taxon>
        <taxon>Basidiomycota</taxon>
        <taxon>Agaricomycotina</taxon>
        <taxon>Agaricomycetes</taxon>
        <taxon>Polyporales</taxon>
        <taxon>Rhodofomes</taxon>
    </lineage>
</organism>
<evidence type="ECO:0000313" key="9">
    <source>
        <dbReference type="EMBL" id="TFY55514.1"/>
    </source>
</evidence>
<dbReference type="PANTHER" id="PTHR42650:SF1">
    <property type="entry name" value="GUIDED ENTRY OF TAIL-ANCHORED PROTEINS FACTOR 1"/>
    <property type="match status" value="1"/>
</dbReference>
<keyword evidence="3" id="KW-0813">Transport</keyword>
<name>A0A4Y9XZ49_9APHY</name>
<comment type="caution">
    <text evidence="9">The sequence shown here is derived from an EMBL/GenBank/DDBJ whole genome shotgun (WGS) entry which is preliminary data.</text>
</comment>
<dbReference type="GO" id="GO:0043495">
    <property type="term" value="F:protein-membrane adaptor activity"/>
    <property type="evidence" value="ECO:0007669"/>
    <property type="project" value="TreeGrafter"/>
</dbReference>
<evidence type="ECO:0000256" key="5">
    <source>
        <dbReference type="ARBA" id="ARBA00022824"/>
    </source>
</evidence>
<dbReference type="GO" id="GO:0071816">
    <property type="term" value="P:tail-anchored membrane protein insertion into ER membrane"/>
    <property type="evidence" value="ECO:0007669"/>
    <property type="project" value="InterPro"/>
</dbReference>